<feature type="domain" description="Ribosome maturation factor RimP C-terminal" evidence="5">
    <location>
        <begin position="83"/>
        <end position="148"/>
    </location>
</feature>
<gene>
    <name evidence="3" type="primary">rimP</name>
    <name evidence="6" type="ORF">sS8_1265</name>
</gene>
<keyword evidence="7" id="KW-1185">Reference proteome</keyword>
<keyword evidence="2 3" id="KW-0690">Ribosome biogenesis</keyword>
<dbReference type="FunFam" id="3.30.300.70:FF:000001">
    <property type="entry name" value="Ribosome maturation factor RimP"/>
    <property type="match status" value="1"/>
</dbReference>
<accession>A0A250KNT3</accession>
<dbReference type="GO" id="GO:0000028">
    <property type="term" value="P:ribosomal small subunit assembly"/>
    <property type="evidence" value="ECO:0007669"/>
    <property type="project" value="TreeGrafter"/>
</dbReference>
<dbReference type="NCBIfam" id="NF000927">
    <property type="entry name" value="PRK00092.1-1"/>
    <property type="match status" value="1"/>
</dbReference>
<comment type="function">
    <text evidence="3">Required for maturation of 30S ribosomal subunits.</text>
</comment>
<dbReference type="InterPro" id="IPR003728">
    <property type="entry name" value="Ribosome_maturation_RimP"/>
</dbReference>
<dbReference type="Gene3D" id="2.30.30.180">
    <property type="entry name" value="Ribosome maturation factor RimP, C-terminal domain"/>
    <property type="match status" value="1"/>
</dbReference>
<keyword evidence="1 3" id="KW-0963">Cytoplasm</keyword>
<dbReference type="Pfam" id="PF02576">
    <property type="entry name" value="RimP_N"/>
    <property type="match status" value="1"/>
</dbReference>
<dbReference type="GO" id="GO:0006412">
    <property type="term" value="P:translation"/>
    <property type="evidence" value="ECO:0007669"/>
    <property type="project" value="TreeGrafter"/>
</dbReference>
<dbReference type="GO" id="GO:0005829">
    <property type="term" value="C:cytosol"/>
    <property type="evidence" value="ECO:0007669"/>
    <property type="project" value="TreeGrafter"/>
</dbReference>
<dbReference type="SUPFAM" id="SSF74942">
    <property type="entry name" value="YhbC-like, C-terminal domain"/>
    <property type="match status" value="1"/>
</dbReference>
<reference evidence="6 7" key="1">
    <citation type="submission" date="2016-12" db="EMBL/GenBank/DDBJ databases">
        <title>Genome sequencing of Methylocaldum marinum.</title>
        <authorList>
            <person name="Takeuchi M."/>
            <person name="Kamagata Y."/>
            <person name="Hiraoka S."/>
            <person name="Oshima K."/>
            <person name="Hattori M."/>
            <person name="Iwasaki W."/>
        </authorList>
    </citation>
    <scope>NUCLEOTIDE SEQUENCE [LARGE SCALE GENOMIC DNA]</scope>
    <source>
        <strain evidence="6 7">S8</strain>
    </source>
</reference>
<dbReference type="HAMAP" id="MF_01077">
    <property type="entry name" value="RimP"/>
    <property type="match status" value="1"/>
</dbReference>
<dbReference type="InterPro" id="IPR036847">
    <property type="entry name" value="RimP_C_sf"/>
</dbReference>
<evidence type="ECO:0000259" key="5">
    <source>
        <dbReference type="Pfam" id="PF17384"/>
    </source>
</evidence>
<dbReference type="Gene3D" id="3.30.300.70">
    <property type="entry name" value="RimP-like superfamily, N-terminal"/>
    <property type="match status" value="1"/>
</dbReference>
<dbReference type="AlphaFoldDB" id="A0A250KNT3"/>
<sequence length="150" mass="16741">MKPQERLAGLIEPVVSGLGYELVSIEFDSHRRVLRVYIDNDAGITLDDCTRVSYQLSGVLDVEDPIPGRYQLEISSPGLDRPLSKLEHFERFKGSLARLQLIRPIDGRRNFKAYLAGVEGGKVLIEEGGETLQIPFESIEKARLAPEFGS</sequence>
<dbReference type="Pfam" id="PF17384">
    <property type="entry name" value="DUF150_C"/>
    <property type="match status" value="1"/>
</dbReference>
<dbReference type="PANTHER" id="PTHR33867">
    <property type="entry name" value="RIBOSOME MATURATION FACTOR RIMP"/>
    <property type="match status" value="1"/>
</dbReference>
<name>A0A250KNT3_9GAMM</name>
<dbReference type="EMBL" id="AP017928">
    <property type="protein sequence ID" value="BBA33227.1"/>
    <property type="molecule type" value="Genomic_DNA"/>
</dbReference>
<dbReference type="InterPro" id="IPR028989">
    <property type="entry name" value="RimP_N"/>
</dbReference>
<dbReference type="CDD" id="cd01734">
    <property type="entry name" value="YlxS_C"/>
    <property type="match status" value="1"/>
</dbReference>
<evidence type="ECO:0000313" key="7">
    <source>
        <dbReference type="Proteomes" id="UP000266313"/>
    </source>
</evidence>
<proteinExistence type="inferred from homology"/>
<dbReference type="Proteomes" id="UP000266313">
    <property type="component" value="Chromosome"/>
</dbReference>
<dbReference type="SUPFAM" id="SSF75420">
    <property type="entry name" value="YhbC-like, N-terminal domain"/>
    <property type="match status" value="1"/>
</dbReference>
<dbReference type="OrthoDB" id="9805006at2"/>
<evidence type="ECO:0000256" key="1">
    <source>
        <dbReference type="ARBA" id="ARBA00022490"/>
    </source>
</evidence>
<evidence type="ECO:0000313" key="6">
    <source>
        <dbReference type="EMBL" id="BBA33227.1"/>
    </source>
</evidence>
<organism evidence="6 7">
    <name type="scientific">Methylocaldum marinum</name>
    <dbReference type="NCBI Taxonomy" id="1432792"/>
    <lineage>
        <taxon>Bacteria</taxon>
        <taxon>Pseudomonadati</taxon>
        <taxon>Pseudomonadota</taxon>
        <taxon>Gammaproteobacteria</taxon>
        <taxon>Methylococcales</taxon>
        <taxon>Methylococcaceae</taxon>
        <taxon>Methylocaldum</taxon>
    </lineage>
</organism>
<evidence type="ECO:0000256" key="2">
    <source>
        <dbReference type="ARBA" id="ARBA00022517"/>
    </source>
</evidence>
<comment type="similarity">
    <text evidence="3">Belongs to the RimP family.</text>
</comment>
<dbReference type="PANTHER" id="PTHR33867:SF1">
    <property type="entry name" value="RIBOSOME MATURATION FACTOR RIMP"/>
    <property type="match status" value="1"/>
</dbReference>
<dbReference type="KEGG" id="mmai:sS8_1265"/>
<feature type="domain" description="Ribosome maturation factor RimP N-terminal" evidence="4">
    <location>
        <begin position="10"/>
        <end position="80"/>
    </location>
</feature>
<evidence type="ECO:0000259" key="4">
    <source>
        <dbReference type="Pfam" id="PF02576"/>
    </source>
</evidence>
<protein>
    <recommendedName>
        <fullName evidence="3">Ribosome maturation factor RimP</fullName>
    </recommendedName>
</protein>
<dbReference type="RefSeq" id="WP_119632638.1">
    <property type="nucleotide sequence ID" value="NZ_AP017928.1"/>
</dbReference>
<dbReference type="InterPro" id="IPR035956">
    <property type="entry name" value="RimP_N_sf"/>
</dbReference>
<dbReference type="InterPro" id="IPR028998">
    <property type="entry name" value="RimP_C"/>
</dbReference>
<comment type="subcellular location">
    <subcellularLocation>
        <location evidence="3">Cytoplasm</location>
    </subcellularLocation>
</comment>
<evidence type="ECO:0000256" key="3">
    <source>
        <dbReference type="HAMAP-Rule" id="MF_01077"/>
    </source>
</evidence>